<dbReference type="AlphaFoldDB" id="A0A2K3D9P7"/>
<dbReference type="EMBL" id="CM008971">
    <property type="protein sequence ID" value="PNW77256.1"/>
    <property type="molecule type" value="Genomic_DNA"/>
</dbReference>
<accession>A0A2K3D9P7</accession>
<feature type="compositionally biased region" description="Low complexity" evidence="1">
    <location>
        <begin position="187"/>
        <end position="212"/>
    </location>
</feature>
<dbReference type="OrthoDB" id="10627639at2759"/>
<feature type="region of interest" description="Disordered" evidence="1">
    <location>
        <begin position="543"/>
        <end position="567"/>
    </location>
</feature>
<organism evidence="2 3">
    <name type="scientific">Chlamydomonas reinhardtii</name>
    <name type="common">Chlamydomonas smithii</name>
    <dbReference type="NCBI Taxonomy" id="3055"/>
    <lineage>
        <taxon>Eukaryota</taxon>
        <taxon>Viridiplantae</taxon>
        <taxon>Chlorophyta</taxon>
        <taxon>core chlorophytes</taxon>
        <taxon>Chlorophyceae</taxon>
        <taxon>CS clade</taxon>
        <taxon>Chlamydomonadales</taxon>
        <taxon>Chlamydomonadaceae</taxon>
        <taxon>Chlamydomonas</taxon>
    </lineage>
</organism>
<proteinExistence type="predicted"/>
<feature type="compositionally biased region" description="Gly residues" evidence="1">
    <location>
        <begin position="626"/>
        <end position="641"/>
    </location>
</feature>
<dbReference type="PANTHER" id="PTHR12393:SF6">
    <property type="entry name" value="SPHINGOMYELIN PHOSPHODIESTERASE 2"/>
    <property type="match status" value="1"/>
</dbReference>
<dbReference type="KEGG" id="cre:CHLRE_10g428734v5"/>
<dbReference type="ExpressionAtlas" id="A0A2K3D9P7">
    <property type="expression patterns" value="baseline and differential"/>
</dbReference>
<feature type="region of interest" description="Disordered" evidence="1">
    <location>
        <begin position="590"/>
        <end position="670"/>
    </location>
</feature>
<gene>
    <name evidence="2" type="ORF">CHLRE_10g428734v5</name>
</gene>
<feature type="region of interest" description="Disordered" evidence="1">
    <location>
        <begin position="149"/>
        <end position="234"/>
    </location>
</feature>
<feature type="compositionally biased region" description="Low complexity" evidence="1">
    <location>
        <begin position="156"/>
        <end position="180"/>
    </location>
</feature>
<dbReference type="GeneID" id="5728132"/>
<evidence type="ECO:0000256" key="1">
    <source>
        <dbReference type="SAM" id="MobiDB-lite"/>
    </source>
</evidence>
<dbReference type="Proteomes" id="UP000006906">
    <property type="component" value="Chromosome 10"/>
</dbReference>
<dbReference type="Gramene" id="PNW77256">
    <property type="protein sequence ID" value="PNW77256"/>
    <property type="gene ID" value="CHLRE_10g428734v5"/>
</dbReference>
<name>A0A2K3D9P7_CHLRE</name>
<dbReference type="PANTHER" id="PTHR12393">
    <property type="entry name" value="SPHINGOMYELIN PHOSPHODIESTERASE RELATED"/>
    <property type="match status" value="1"/>
</dbReference>
<feature type="compositionally biased region" description="Polar residues" evidence="1">
    <location>
        <begin position="1"/>
        <end position="18"/>
    </location>
</feature>
<sequence length="1110" mass="113733">MASSDQASLAQLPTSPTNRCGPDPSRVWTPVVVRCIASFLPPNEVACSLRLVDSATAAQFAAPAHATVTLSQPVPHHAFAAHWTRPDAFTALSRWERRELLRLTSLTGDVSNLGLLLPLLLRHDPLAVKPAVLAAAAGRGHLAALQLLMDGPPPQHQQQQQQQQQQHGQSQADHQNQQHYQPHEQYQRCQQQQQQLQQQQQRQQQQRQPQSQPKRKGKEQRQKLKQVEQARPEQPEWELKLSAVDAFVAAAEAGRRDVCEWLLRRERKRSAGLQPDELACSGLCPAAAVRGGLTDLAEQMATPAGREGLWLTPGTPALQEDAALGLLRGAAEVCDAGTFELLLGRHGGCCLTNPLARLWLIAAAAASPTPDWRDKFEVLHERRFRRQTLVGIEVVRRVRPGGSGAAGAAAATAVGARDGPGAAGLAGAAADAAGMEPAAGVAAGALGAAPDGAAADAGAAAAADGPAARLRFLHEQHEMAMGVDVVSAAAYAGNWEALEYLHQLGMVRLDACVPRLVLLRATQGGQWGLLRKLLARCAAAAAGGDGAPRGGGGRAGGGGGGGGGGGARAGVSANGAGTFWRVTVVHGLRPGGERRLGQGEVAAHAPARTDPGPSGAAGAAAAAGGVAAGGGGAPGVPGTGGDGEEQRAPAGAAVATPDPPADIMSTSGSSSSHSAVAIASAATADAGATSAARADASPVKVAVAAAATAAAAAAATTAAAGAATATTAIAATSTAIAATSTTGAIASAVTSTVALSPMQTPVLALGSHRNPPEELGLGAAPCGAAGAWLLCEMVLQPDCSLQVFEWLAAGQGPRVQPYAAVLMGRAAARRDGWRWLQHLRQCYSLPWRAVCFNEAAGAGASEAQLAWMVADGCPVPCDGEPYVRAAAVSDVAMLRCLQRLRRVAPPSAAAASGTEAVTETEAGIRNGAKAGTGGRARGADTDTQNCGAGGGGSIAAGILGEACGGGGYAYGDMGRGDDGTRVAGGSYSSRCRWRQGVPCVPSVLLRAALAAGRPGEDRLPGLQALLDLGLVGQVDWDHVKEGMEQHQHRGASDASRQRVLAWVKAKRKQARREERERARRRGGLERVAGVFRTVLTWARALRQRDSSSGV</sequence>
<evidence type="ECO:0000313" key="2">
    <source>
        <dbReference type="EMBL" id="PNW77256.1"/>
    </source>
</evidence>
<reference evidence="2 3" key="1">
    <citation type="journal article" date="2007" name="Science">
        <title>The Chlamydomonas genome reveals the evolution of key animal and plant functions.</title>
        <authorList>
            <person name="Merchant S.S."/>
            <person name="Prochnik S.E."/>
            <person name="Vallon O."/>
            <person name="Harris E.H."/>
            <person name="Karpowicz S.J."/>
            <person name="Witman G.B."/>
            <person name="Terry A."/>
            <person name="Salamov A."/>
            <person name="Fritz-Laylin L.K."/>
            <person name="Marechal-Drouard L."/>
            <person name="Marshall W.F."/>
            <person name="Qu L.H."/>
            <person name="Nelson D.R."/>
            <person name="Sanderfoot A.A."/>
            <person name="Spalding M.H."/>
            <person name="Kapitonov V.V."/>
            <person name="Ren Q."/>
            <person name="Ferris P."/>
            <person name="Lindquist E."/>
            <person name="Shapiro H."/>
            <person name="Lucas S.M."/>
            <person name="Grimwood J."/>
            <person name="Schmutz J."/>
            <person name="Cardol P."/>
            <person name="Cerutti H."/>
            <person name="Chanfreau G."/>
            <person name="Chen C.L."/>
            <person name="Cognat V."/>
            <person name="Croft M.T."/>
            <person name="Dent R."/>
            <person name="Dutcher S."/>
            <person name="Fernandez E."/>
            <person name="Fukuzawa H."/>
            <person name="Gonzalez-Ballester D."/>
            <person name="Gonzalez-Halphen D."/>
            <person name="Hallmann A."/>
            <person name="Hanikenne M."/>
            <person name="Hippler M."/>
            <person name="Inwood W."/>
            <person name="Jabbari K."/>
            <person name="Kalanon M."/>
            <person name="Kuras R."/>
            <person name="Lefebvre P.A."/>
            <person name="Lemaire S.D."/>
            <person name="Lobanov A.V."/>
            <person name="Lohr M."/>
            <person name="Manuell A."/>
            <person name="Meier I."/>
            <person name="Mets L."/>
            <person name="Mittag M."/>
            <person name="Mittelmeier T."/>
            <person name="Moroney J.V."/>
            <person name="Moseley J."/>
            <person name="Napoli C."/>
            <person name="Nedelcu A.M."/>
            <person name="Niyogi K."/>
            <person name="Novoselov S.V."/>
            <person name="Paulsen I.T."/>
            <person name="Pazour G."/>
            <person name="Purton S."/>
            <person name="Ral J.P."/>
            <person name="Riano-Pachon D.M."/>
            <person name="Riekhof W."/>
            <person name="Rymarquis L."/>
            <person name="Schroda M."/>
            <person name="Stern D."/>
            <person name="Umen J."/>
            <person name="Willows R."/>
            <person name="Wilson N."/>
            <person name="Zimmer S.L."/>
            <person name="Allmer J."/>
            <person name="Balk J."/>
            <person name="Bisova K."/>
            <person name="Chen C.J."/>
            <person name="Elias M."/>
            <person name="Gendler K."/>
            <person name="Hauser C."/>
            <person name="Lamb M.R."/>
            <person name="Ledford H."/>
            <person name="Long J.C."/>
            <person name="Minagawa J."/>
            <person name="Page M.D."/>
            <person name="Pan J."/>
            <person name="Pootakham W."/>
            <person name="Roje S."/>
            <person name="Rose A."/>
            <person name="Stahlberg E."/>
            <person name="Terauchi A.M."/>
            <person name="Yang P."/>
            <person name="Ball S."/>
            <person name="Bowler C."/>
            <person name="Dieckmann C.L."/>
            <person name="Gladyshev V.N."/>
            <person name="Green P."/>
            <person name="Jorgensen R."/>
            <person name="Mayfield S."/>
            <person name="Mueller-Roeber B."/>
            <person name="Rajamani S."/>
            <person name="Sayre R.T."/>
            <person name="Brokstein P."/>
            <person name="Dubchak I."/>
            <person name="Goodstein D."/>
            <person name="Hornick L."/>
            <person name="Huang Y.W."/>
            <person name="Jhaveri J."/>
            <person name="Luo Y."/>
            <person name="Martinez D."/>
            <person name="Ngau W.C."/>
            <person name="Otillar B."/>
            <person name="Poliakov A."/>
            <person name="Porter A."/>
            <person name="Szajkowski L."/>
            <person name="Werner G."/>
            <person name="Zhou K."/>
            <person name="Grigoriev I.V."/>
            <person name="Rokhsar D.S."/>
            <person name="Grossman A.R."/>
        </authorList>
    </citation>
    <scope>NUCLEOTIDE SEQUENCE [LARGE SCALE GENOMIC DNA]</scope>
    <source>
        <strain evidence="3">CC-503</strain>
    </source>
</reference>
<feature type="compositionally biased region" description="Low complexity" evidence="1">
    <location>
        <begin position="609"/>
        <end position="625"/>
    </location>
</feature>
<evidence type="ECO:0000313" key="3">
    <source>
        <dbReference type="Proteomes" id="UP000006906"/>
    </source>
</evidence>
<dbReference type="InParanoid" id="A0A2K3D9P7"/>
<protein>
    <submittedName>
        <fullName evidence="2">Uncharacterized protein</fullName>
    </submittedName>
</protein>
<feature type="compositionally biased region" description="Low complexity" evidence="1">
    <location>
        <begin position="661"/>
        <end position="670"/>
    </location>
</feature>
<feature type="region of interest" description="Disordered" evidence="1">
    <location>
        <begin position="1"/>
        <end position="23"/>
    </location>
</feature>
<keyword evidence="3" id="KW-1185">Reference proteome</keyword>
<dbReference type="RefSeq" id="XP_042920000.1">
    <property type="nucleotide sequence ID" value="XM_043066603.1"/>
</dbReference>
<feature type="compositionally biased region" description="Basic and acidic residues" evidence="1">
    <location>
        <begin position="219"/>
        <end position="234"/>
    </location>
</feature>